<dbReference type="SUPFAM" id="SSF55874">
    <property type="entry name" value="ATPase domain of HSP90 chaperone/DNA topoisomerase II/histidine kinase"/>
    <property type="match status" value="1"/>
</dbReference>
<keyword evidence="9" id="KW-0812">Transmembrane</keyword>
<evidence type="ECO:0000256" key="9">
    <source>
        <dbReference type="SAM" id="Phobius"/>
    </source>
</evidence>
<dbReference type="EMBL" id="JBHSIS010000007">
    <property type="protein sequence ID" value="MFC4855408.1"/>
    <property type="molecule type" value="Genomic_DNA"/>
</dbReference>
<evidence type="ECO:0000256" key="5">
    <source>
        <dbReference type="ARBA" id="ARBA00022741"/>
    </source>
</evidence>
<dbReference type="InterPro" id="IPR036890">
    <property type="entry name" value="HATPase_C_sf"/>
</dbReference>
<keyword evidence="3" id="KW-0597">Phosphoprotein</keyword>
<evidence type="ECO:0000256" key="4">
    <source>
        <dbReference type="ARBA" id="ARBA00022679"/>
    </source>
</evidence>
<feature type="domain" description="Signal transduction histidine kinase subgroup 3 dimerisation and phosphoacceptor" evidence="11">
    <location>
        <begin position="166"/>
        <end position="233"/>
    </location>
</feature>
<keyword evidence="5" id="KW-0547">Nucleotide-binding</keyword>
<dbReference type="InterPro" id="IPR003594">
    <property type="entry name" value="HATPase_dom"/>
</dbReference>
<proteinExistence type="predicted"/>
<evidence type="ECO:0000256" key="8">
    <source>
        <dbReference type="ARBA" id="ARBA00023012"/>
    </source>
</evidence>
<dbReference type="PANTHER" id="PTHR24421:SF10">
    <property type="entry name" value="NITRATE_NITRITE SENSOR PROTEIN NARQ"/>
    <property type="match status" value="1"/>
</dbReference>
<dbReference type="Proteomes" id="UP001595859">
    <property type="component" value="Unassembled WGS sequence"/>
</dbReference>
<evidence type="ECO:0000256" key="6">
    <source>
        <dbReference type="ARBA" id="ARBA00022777"/>
    </source>
</evidence>
<evidence type="ECO:0000313" key="12">
    <source>
        <dbReference type="EMBL" id="MFC4855408.1"/>
    </source>
</evidence>
<feature type="transmembrane region" description="Helical" evidence="9">
    <location>
        <begin position="12"/>
        <end position="30"/>
    </location>
</feature>
<name>A0ABV9S3K8_9PSEU</name>
<dbReference type="GO" id="GO:0016301">
    <property type="term" value="F:kinase activity"/>
    <property type="evidence" value="ECO:0007669"/>
    <property type="project" value="UniProtKB-KW"/>
</dbReference>
<dbReference type="Gene3D" id="3.30.565.10">
    <property type="entry name" value="Histidine kinase-like ATPase, C-terminal domain"/>
    <property type="match status" value="1"/>
</dbReference>
<keyword evidence="8" id="KW-0902">Two-component regulatory system</keyword>
<comment type="caution">
    <text evidence="12">The sequence shown here is derived from an EMBL/GenBank/DDBJ whole genome shotgun (WGS) entry which is preliminary data.</text>
</comment>
<feature type="transmembrane region" description="Helical" evidence="9">
    <location>
        <begin position="97"/>
        <end position="117"/>
    </location>
</feature>
<keyword evidence="4" id="KW-0808">Transferase</keyword>
<keyword evidence="7" id="KW-0067">ATP-binding</keyword>
<dbReference type="Gene3D" id="1.20.5.1930">
    <property type="match status" value="1"/>
</dbReference>
<sequence length="367" mass="38235">MEWSWPPRGRFADALVAGAIGAFVLGSTVLSAGNGQVGVISWLLVVTASAALYLRRRYPVFVAAYTLLACALYYPLTGPGSPIMLTFMAAMFGVGEAGLLWAAAGFGALALGLTVVGETASERRHLDDVSLFLLFGWLVASVAVGGVVRTRRAYQREAQLAAATRERLRIARELHDVLGHDLSLINVQASAALRRVDKGDTAPQRDALAAVKDASGRALRELRRTIGVLRQVDDAAPLSPATGLAALPDLLERSRRTGLAVHGSVTGEVRAVPPSVDLAAYRIVQEALTNVTRHAAASRVDVLVSYGDDEVAVRVADDGRGPDGSTPGAGLLGMTERARELGGSLAAGACPEGGFVVAARLPIGGAA</sequence>
<dbReference type="PANTHER" id="PTHR24421">
    <property type="entry name" value="NITRATE/NITRITE SENSOR PROTEIN NARX-RELATED"/>
    <property type="match status" value="1"/>
</dbReference>
<evidence type="ECO:0000256" key="1">
    <source>
        <dbReference type="ARBA" id="ARBA00000085"/>
    </source>
</evidence>
<evidence type="ECO:0000256" key="7">
    <source>
        <dbReference type="ARBA" id="ARBA00022840"/>
    </source>
</evidence>
<keyword evidence="9" id="KW-1133">Transmembrane helix</keyword>
<keyword evidence="13" id="KW-1185">Reference proteome</keyword>
<evidence type="ECO:0000256" key="3">
    <source>
        <dbReference type="ARBA" id="ARBA00022553"/>
    </source>
</evidence>
<gene>
    <name evidence="12" type="ORF">ACFPCV_18005</name>
</gene>
<feature type="domain" description="Histidine kinase/HSP90-like ATPase" evidence="10">
    <location>
        <begin position="279"/>
        <end position="363"/>
    </location>
</feature>
<protein>
    <recommendedName>
        <fullName evidence="2">histidine kinase</fullName>
        <ecNumber evidence="2">2.7.13.3</ecNumber>
    </recommendedName>
</protein>
<feature type="transmembrane region" description="Helical" evidence="9">
    <location>
        <begin position="129"/>
        <end position="148"/>
    </location>
</feature>
<dbReference type="InterPro" id="IPR011712">
    <property type="entry name" value="Sig_transdc_His_kin_sub3_dim/P"/>
</dbReference>
<evidence type="ECO:0000259" key="10">
    <source>
        <dbReference type="Pfam" id="PF02518"/>
    </source>
</evidence>
<dbReference type="Pfam" id="PF02518">
    <property type="entry name" value="HATPase_c"/>
    <property type="match status" value="1"/>
</dbReference>
<accession>A0ABV9S3K8</accession>
<organism evidence="12 13">
    <name type="scientific">Actinophytocola glycyrrhizae</name>
    <dbReference type="NCBI Taxonomy" id="2044873"/>
    <lineage>
        <taxon>Bacteria</taxon>
        <taxon>Bacillati</taxon>
        <taxon>Actinomycetota</taxon>
        <taxon>Actinomycetes</taxon>
        <taxon>Pseudonocardiales</taxon>
        <taxon>Pseudonocardiaceae</taxon>
    </lineage>
</organism>
<evidence type="ECO:0000313" key="13">
    <source>
        <dbReference type="Proteomes" id="UP001595859"/>
    </source>
</evidence>
<comment type="catalytic activity">
    <reaction evidence="1">
        <text>ATP + protein L-histidine = ADP + protein N-phospho-L-histidine.</text>
        <dbReference type="EC" id="2.7.13.3"/>
    </reaction>
</comment>
<dbReference type="CDD" id="cd16917">
    <property type="entry name" value="HATPase_UhpB-NarQ-NarX-like"/>
    <property type="match status" value="1"/>
</dbReference>
<evidence type="ECO:0000256" key="2">
    <source>
        <dbReference type="ARBA" id="ARBA00012438"/>
    </source>
</evidence>
<evidence type="ECO:0000259" key="11">
    <source>
        <dbReference type="Pfam" id="PF07730"/>
    </source>
</evidence>
<keyword evidence="9" id="KW-0472">Membrane</keyword>
<dbReference type="RefSeq" id="WP_378057354.1">
    <property type="nucleotide sequence ID" value="NZ_JBHSIS010000007.1"/>
</dbReference>
<dbReference type="Pfam" id="PF07730">
    <property type="entry name" value="HisKA_3"/>
    <property type="match status" value="1"/>
</dbReference>
<keyword evidence="6 12" id="KW-0418">Kinase</keyword>
<feature type="transmembrane region" description="Helical" evidence="9">
    <location>
        <begin position="60"/>
        <end position="77"/>
    </location>
</feature>
<dbReference type="InterPro" id="IPR050482">
    <property type="entry name" value="Sensor_HK_TwoCompSys"/>
</dbReference>
<reference evidence="13" key="1">
    <citation type="journal article" date="2019" name="Int. J. Syst. Evol. Microbiol.">
        <title>The Global Catalogue of Microorganisms (GCM) 10K type strain sequencing project: providing services to taxonomists for standard genome sequencing and annotation.</title>
        <authorList>
            <consortium name="The Broad Institute Genomics Platform"/>
            <consortium name="The Broad Institute Genome Sequencing Center for Infectious Disease"/>
            <person name="Wu L."/>
            <person name="Ma J."/>
        </authorList>
    </citation>
    <scope>NUCLEOTIDE SEQUENCE [LARGE SCALE GENOMIC DNA]</scope>
    <source>
        <strain evidence="13">ZS-22-S1</strain>
    </source>
</reference>
<dbReference type="EC" id="2.7.13.3" evidence="2"/>